<dbReference type="VEuPathDB" id="FungiDB:KRP22_497"/>
<dbReference type="STRING" id="164328.H3GCM2"/>
<dbReference type="Proteomes" id="UP000005238">
    <property type="component" value="Unassembled WGS sequence"/>
</dbReference>
<sequence length="112" mass="12298">MQQHSAQHLFSAIAEKYGYDTTTWSLGEERCNVELVSMDTAAASVEAGKKAGTEMNMIPADVLEKIEVDVDECIPESVCSRQSAARFERSWTFTKLAVGGGVFEVEDQLVGY</sequence>
<dbReference type="HOGENOM" id="CLU_2150848_0_0_1"/>
<accession>H3GCM2</accession>
<keyword evidence="2" id="KW-1185">Reference proteome</keyword>
<dbReference type="EnsemblProtists" id="Phyra73229">
    <property type="protein sequence ID" value="Phyra73229"/>
    <property type="gene ID" value="Phyra73229"/>
</dbReference>
<dbReference type="VEuPathDB" id="FungiDB:KRP23_7521"/>
<protein>
    <recommendedName>
        <fullName evidence="3">Threonyl/alanyl tRNA synthetase SAD domain-containing protein</fullName>
    </recommendedName>
</protein>
<reference evidence="2" key="1">
    <citation type="journal article" date="2006" name="Science">
        <title>Phytophthora genome sequences uncover evolutionary origins and mechanisms of pathogenesis.</title>
        <authorList>
            <person name="Tyler B.M."/>
            <person name="Tripathy S."/>
            <person name="Zhang X."/>
            <person name="Dehal P."/>
            <person name="Jiang R.H."/>
            <person name="Aerts A."/>
            <person name="Arredondo F.D."/>
            <person name="Baxter L."/>
            <person name="Bensasson D."/>
            <person name="Beynon J.L."/>
            <person name="Chapman J."/>
            <person name="Damasceno C.M."/>
            <person name="Dorrance A.E."/>
            <person name="Dou D."/>
            <person name="Dickerman A.W."/>
            <person name="Dubchak I.L."/>
            <person name="Garbelotto M."/>
            <person name="Gijzen M."/>
            <person name="Gordon S.G."/>
            <person name="Govers F."/>
            <person name="Grunwald N.J."/>
            <person name="Huang W."/>
            <person name="Ivors K.L."/>
            <person name="Jones R.W."/>
            <person name="Kamoun S."/>
            <person name="Krampis K."/>
            <person name="Lamour K.H."/>
            <person name="Lee M.K."/>
            <person name="McDonald W.H."/>
            <person name="Medina M."/>
            <person name="Meijer H.J."/>
            <person name="Nordberg E.K."/>
            <person name="Maclean D.J."/>
            <person name="Ospina-Giraldo M.D."/>
            <person name="Morris P.F."/>
            <person name="Phuntumart V."/>
            <person name="Putnam N.H."/>
            <person name="Rash S."/>
            <person name="Rose J.K."/>
            <person name="Sakihama Y."/>
            <person name="Salamov A.A."/>
            <person name="Savidor A."/>
            <person name="Scheuring C.F."/>
            <person name="Smith B.M."/>
            <person name="Sobral B.W."/>
            <person name="Terry A."/>
            <person name="Torto-Alalibo T.A."/>
            <person name="Win J."/>
            <person name="Xu Z."/>
            <person name="Zhang H."/>
            <person name="Grigoriev I.V."/>
            <person name="Rokhsar D.S."/>
            <person name="Boore J.L."/>
        </authorList>
    </citation>
    <scope>NUCLEOTIDE SEQUENCE [LARGE SCALE GENOMIC DNA]</scope>
    <source>
        <strain evidence="2">Pr102</strain>
    </source>
</reference>
<dbReference type="AlphaFoldDB" id="H3GCM2"/>
<proteinExistence type="predicted"/>
<evidence type="ECO:0000313" key="2">
    <source>
        <dbReference type="Proteomes" id="UP000005238"/>
    </source>
</evidence>
<name>H3GCM2_PHYRM</name>
<dbReference type="InParanoid" id="H3GCM2"/>
<evidence type="ECO:0000313" key="1">
    <source>
        <dbReference type="EnsemblProtists" id="Phyra73229"/>
    </source>
</evidence>
<organism evidence="1 2">
    <name type="scientific">Phytophthora ramorum</name>
    <name type="common">Sudden oak death agent</name>
    <dbReference type="NCBI Taxonomy" id="164328"/>
    <lineage>
        <taxon>Eukaryota</taxon>
        <taxon>Sar</taxon>
        <taxon>Stramenopiles</taxon>
        <taxon>Oomycota</taxon>
        <taxon>Peronosporomycetes</taxon>
        <taxon>Peronosporales</taxon>
        <taxon>Peronosporaceae</taxon>
        <taxon>Phytophthora</taxon>
    </lineage>
</organism>
<dbReference type="EMBL" id="DS565999">
    <property type="status" value="NOT_ANNOTATED_CDS"/>
    <property type="molecule type" value="Genomic_DNA"/>
</dbReference>
<evidence type="ECO:0008006" key="3">
    <source>
        <dbReference type="Google" id="ProtNLM"/>
    </source>
</evidence>
<dbReference type="Gene3D" id="3.30.980.10">
    <property type="entry name" value="Threonyl-trna Synthetase, Chain A, domain 2"/>
    <property type="match status" value="1"/>
</dbReference>
<reference evidence="1" key="2">
    <citation type="submission" date="2015-06" db="UniProtKB">
        <authorList>
            <consortium name="EnsemblProtists"/>
        </authorList>
    </citation>
    <scope>IDENTIFICATION</scope>
    <source>
        <strain evidence="1">Pr102</strain>
    </source>
</reference>